<dbReference type="VEuPathDB" id="FungiDB:BO70DRAFT_397689"/>
<dbReference type="Proteomes" id="UP000247233">
    <property type="component" value="Unassembled WGS sequence"/>
</dbReference>
<organism evidence="1 2">
    <name type="scientific">Aspergillus heteromorphus CBS 117.55</name>
    <dbReference type="NCBI Taxonomy" id="1448321"/>
    <lineage>
        <taxon>Eukaryota</taxon>
        <taxon>Fungi</taxon>
        <taxon>Dikarya</taxon>
        <taxon>Ascomycota</taxon>
        <taxon>Pezizomycotina</taxon>
        <taxon>Eurotiomycetes</taxon>
        <taxon>Eurotiomycetidae</taxon>
        <taxon>Eurotiales</taxon>
        <taxon>Aspergillaceae</taxon>
        <taxon>Aspergillus</taxon>
        <taxon>Aspergillus subgen. Circumdati</taxon>
    </lineage>
</organism>
<evidence type="ECO:0008006" key="3">
    <source>
        <dbReference type="Google" id="ProtNLM"/>
    </source>
</evidence>
<proteinExistence type="predicted"/>
<accession>A0A317VWN9</accession>
<dbReference type="STRING" id="1448321.A0A317VWN9"/>
<dbReference type="EMBL" id="MSFL01000018">
    <property type="protein sequence ID" value="PWY77402.1"/>
    <property type="molecule type" value="Genomic_DNA"/>
</dbReference>
<reference evidence="1 2" key="1">
    <citation type="submission" date="2016-12" db="EMBL/GenBank/DDBJ databases">
        <title>The genomes of Aspergillus section Nigri reveals drivers in fungal speciation.</title>
        <authorList>
            <consortium name="DOE Joint Genome Institute"/>
            <person name="Vesth T.C."/>
            <person name="Nybo J."/>
            <person name="Theobald S."/>
            <person name="Brandl J."/>
            <person name="Frisvad J.C."/>
            <person name="Nielsen K.F."/>
            <person name="Lyhne E.K."/>
            <person name="Kogle M.E."/>
            <person name="Kuo A."/>
            <person name="Riley R."/>
            <person name="Clum A."/>
            <person name="Nolan M."/>
            <person name="Lipzen A."/>
            <person name="Salamov A."/>
            <person name="Henrissat B."/>
            <person name="Wiebenga A."/>
            <person name="De Vries R.P."/>
            <person name="Grigoriev I.V."/>
            <person name="Mortensen U.H."/>
            <person name="Andersen M.R."/>
            <person name="Baker S.E."/>
        </authorList>
    </citation>
    <scope>NUCLEOTIDE SEQUENCE [LARGE SCALE GENOMIC DNA]</scope>
    <source>
        <strain evidence="1 2">CBS 117.55</strain>
    </source>
</reference>
<dbReference type="SUPFAM" id="SSF55154">
    <property type="entry name" value="CYTH-like phosphatases"/>
    <property type="match status" value="1"/>
</dbReference>
<gene>
    <name evidence="1" type="ORF">BO70DRAFT_397689</name>
</gene>
<name>A0A317VWN9_9EURO</name>
<sequence length="160" mass="18225">MYLEVERKFAHLTTYPHPLHLITTTTAKIRRGGDFINSRFEELSIPDQIAHYVAQVTGSRKTERESFGLKKMAAFGTVRESWLADGEFGIVQDVTDFGHMVGEVEVEWESEGCKDGEERMKAKMEEMDARIAAFMGRYSWAFYMGVPKGKLMAYLERVGG</sequence>
<evidence type="ECO:0000313" key="1">
    <source>
        <dbReference type="EMBL" id="PWY77402.1"/>
    </source>
</evidence>
<comment type="caution">
    <text evidence="1">The sequence shown here is derived from an EMBL/GenBank/DDBJ whole genome shotgun (WGS) entry which is preliminary data.</text>
</comment>
<evidence type="ECO:0000313" key="2">
    <source>
        <dbReference type="Proteomes" id="UP000247233"/>
    </source>
</evidence>
<dbReference type="Gene3D" id="2.40.320.10">
    <property type="entry name" value="Hypothetical Protein Pfu-838710-001"/>
    <property type="match status" value="1"/>
</dbReference>
<dbReference type="RefSeq" id="XP_025397975.1">
    <property type="nucleotide sequence ID" value="XM_025546727.1"/>
</dbReference>
<dbReference type="OrthoDB" id="442176at2759"/>
<dbReference type="InterPro" id="IPR033469">
    <property type="entry name" value="CYTH-like_dom_sf"/>
</dbReference>
<dbReference type="GeneID" id="37068964"/>
<keyword evidence="2" id="KW-1185">Reference proteome</keyword>
<dbReference type="AlphaFoldDB" id="A0A317VWN9"/>
<protein>
    <recommendedName>
        <fullName evidence="3">CYTH domain-containing protein</fullName>
    </recommendedName>
</protein>